<keyword evidence="3" id="KW-1185">Reference proteome</keyword>
<sequence length="138" mass="15423">MKQFGNATTDLKAQKRAELQAEAEGDDVKAAQVLPERIAVVITQGDYHKALYETSARGYQKLVQILGEHSAEVNAKGRENDSSLQIPSRERHEDTDRVQLKRGVDLMFKKAHIILGFGQHHTEDGKIMLICCIPKAPM</sequence>
<accession>A0AA35M854</accession>
<dbReference type="Gene3D" id="1.25.40.20">
    <property type="entry name" value="Ankyrin repeat-containing domain"/>
    <property type="match status" value="1"/>
</dbReference>
<protein>
    <submittedName>
        <fullName evidence="2">Uncharacterized protein</fullName>
    </submittedName>
</protein>
<evidence type="ECO:0000313" key="3">
    <source>
        <dbReference type="Proteomes" id="UP001160390"/>
    </source>
</evidence>
<feature type="region of interest" description="Disordered" evidence="1">
    <location>
        <begin position="73"/>
        <end position="94"/>
    </location>
</feature>
<feature type="compositionally biased region" description="Polar residues" evidence="1">
    <location>
        <begin position="1"/>
        <end position="11"/>
    </location>
</feature>
<gene>
    <name evidence="2" type="ORF">CCHLO57077_00011203</name>
</gene>
<name>A0AA35M854_9HYPO</name>
<organism evidence="2 3">
    <name type="scientific">Clonostachys chloroleuca</name>
    <dbReference type="NCBI Taxonomy" id="1926264"/>
    <lineage>
        <taxon>Eukaryota</taxon>
        <taxon>Fungi</taxon>
        <taxon>Dikarya</taxon>
        <taxon>Ascomycota</taxon>
        <taxon>Pezizomycotina</taxon>
        <taxon>Sordariomycetes</taxon>
        <taxon>Hypocreomycetidae</taxon>
        <taxon>Hypocreales</taxon>
        <taxon>Bionectriaceae</taxon>
        <taxon>Clonostachys</taxon>
    </lineage>
</organism>
<evidence type="ECO:0000256" key="1">
    <source>
        <dbReference type="SAM" id="MobiDB-lite"/>
    </source>
</evidence>
<dbReference type="EMBL" id="CABFNP030001198">
    <property type="protein sequence ID" value="CAI6092203.1"/>
    <property type="molecule type" value="Genomic_DNA"/>
</dbReference>
<dbReference type="InterPro" id="IPR036770">
    <property type="entry name" value="Ankyrin_rpt-contain_sf"/>
</dbReference>
<proteinExistence type="predicted"/>
<feature type="region of interest" description="Disordered" evidence="1">
    <location>
        <begin position="1"/>
        <end position="24"/>
    </location>
</feature>
<comment type="caution">
    <text evidence="2">The sequence shown here is derived from an EMBL/GenBank/DDBJ whole genome shotgun (WGS) entry which is preliminary data.</text>
</comment>
<dbReference type="SUPFAM" id="SSF48403">
    <property type="entry name" value="Ankyrin repeat"/>
    <property type="match status" value="1"/>
</dbReference>
<dbReference type="AlphaFoldDB" id="A0AA35M854"/>
<evidence type="ECO:0000313" key="2">
    <source>
        <dbReference type="EMBL" id="CAI6092203.1"/>
    </source>
</evidence>
<dbReference type="Proteomes" id="UP001160390">
    <property type="component" value="Unassembled WGS sequence"/>
</dbReference>
<reference evidence="2" key="1">
    <citation type="submission" date="2023-01" db="EMBL/GenBank/DDBJ databases">
        <authorList>
            <person name="Piombo E."/>
        </authorList>
    </citation>
    <scope>NUCLEOTIDE SEQUENCE</scope>
</reference>